<dbReference type="SMART" id="SM00054">
    <property type="entry name" value="EFh"/>
    <property type="match status" value="3"/>
</dbReference>
<feature type="domain" description="EF-hand" evidence="4">
    <location>
        <begin position="27"/>
        <end position="62"/>
    </location>
</feature>
<dbReference type="SUPFAM" id="SSF47473">
    <property type="entry name" value="EF-hand"/>
    <property type="match status" value="1"/>
</dbReference>
<dbReference type="PROSITE" id="PS00018">
    <property type="entry name" value="EF_HAND_1"/>
    <property type="match status" value="2"/>
</dbReference>
<dbReference type="PANTHER" id="PTHR23048">
    <property type="entry name" value="MYOSIN LIGHT CHAIN 1, 3"/>
    <property type="match status" value="1"/>
</dbReference>
<dbReference type="GO" id="GO:0016460">
    <property type="term" value="C:myosin II complex"/>
    <property type="evidence" value="ECO:0007669"/>
    <property type="project" value="TreeGrafter"/>
</dbReference>
<keyword evidence="6" id="KW-1185">Reference proteome</keyword>
<keyword evidence="2" id="KW-0677">Repeat</keyword>
<feature type="domain" description="EF-hand" evidence="4">
    <location>
        <begin position="137"/>
        <end position="172"/>
    </location>
</feature>
<evidence type="ECO:0000256" key="1">
    <source>
        <dbReference type="ARBA" id="ARBA00022723"/>
    </source>
</evidence>
<dbReference type="InterPro" id="IPR050230">
    <property type="entry name" value="CALM/Myosin/TropC-like"/>
</dbReference>
<feature type="domain" description="EF-hand" evidence="4">
    <location>
        <begin position="101"/>
        <end position="136"/>
    </location>
</feature>
<evidence type="ECO:0000313" key="6">
    <source>
        <dbReference type="Proteomes" id="UP000664859"/>
    </source>
</evidence>
<dbReference type="EMBL" id="JAFCMP010000519">
    <property type="protein sequence ID" value="KAG5177992.1"/>
    <property type="molecule type" value="Genomic_DNA"/>
</dbReference>
<dbReference type="CDD" id="cd00051">
    <property type="entry name" value="EFh"/>
    <property type="match status" value="1"/>
</dbReference>
<proteinExistence type="predicted"/>
<evidence type="ECO:0000256" key="3">
    <source>
        <dbReference type="ARBA" id="ARBA00022837"/>
    </source>
</evidence>
<accession>A0A835YMB9</accession>
<dbReference type="Gene3D" id="1.10.238.10">
    <property type="entry name" value="EF-hand"/>
    <property type="match status" value="2"/>
</dbReference>
<dbReference type="InterPro" id="IPR018247">
    <property type="entry name" value="EF_Hand_1_Ca_BS"/>
</dbReference>
<dbReference type="InterPro" id="IPR011992">
    <property type="entry name" value="EF-hand-dom_pair"/>
</dbReference>
<dbReference type="AlphaFoldDB" id="A0A835YMB9"/>
<dbReference type="Pfam" id="PF13405">
    <property type="entry name" value="EF-hand_6"/>
    <property type="match status" value="1"/>
</dbReference>
<sequence length="172" mass="19353">MLGRAEGLGLTPLKRQPTRVRHELTEEQKQEVREAFELFDTEQTGTLSLYEAKVLLRALGFPVRKHDVLRAFHAVDPHADGAAVTLSHLYEMALPHYAGLDPQEEMLKAFRLFDADASGKISVADLRRVARELGEGLSEDDLQAMVDEFDRDQDGQISKDEFLAIMQNSNAF</sequence>
<evidence type="ECO:0000313" key="5">
    <source>
        <dbReference type="EMBL" id="KAG5177992.1"/>
    </source>
</evidence>
<keyword evidence="3" id="KW-0106">Calcium</keyword>
<evidence type="ECO:0000259" key="4">
    <source>
        <dbReference type="PROSITE" id="PS50222"/>
    </source>
</evidence>
<dbReference type="FunFam" id="1.10.238.10:FF:000001">
    <property type="entry name" value="Calmodulin 1"/>
    <property type="match status" value="1"/>
</dbReference>
<dbReference type="PROSITE" id="PS50222">
    <property type="entry name" value="EF_HAND_2"/>
    <property type="match status" value="3"/>
</dbReference>
<dbReference type="OrthoDB" id="26525at2759"/>
<name>A0A835YMB9_9STRA</name>
<dbReference type="PANTHER" id="PTHR23048:SF48">
    <property type="entry name" value="CENTRIN 3"/>
    <property type="match status" value="1"/>
</dbReference>
<dbReference type="GO" id="GO:0005509">
    <property type="term" value="F:calcium ion binding"/>
    <property type="evidence" value="ECO:0007669"/>
    <property type="project" value="InterPro"/>
</dbReference>
<dbReference type="InterPro" id="IPR002048">
    <property type="entry name" value="EF_hand_dom"/>
</dbReference>
<evidence type="ECO:0000256" key="2">
    <source>
        <dbReference type="ARBA" id="ARBA00022737"/>
    </source>
</evidence>
<organism evidence="5 6">
    <name type="scientific">Tribonema minus</name>
    <dbReference type="NCBI Taxonomy" id="303371"/>
    <lineage>
        <taxon>Eukaryota</taxon>
        <taxon>Sar</taxon>
        <taxon>Stramenopiles</taxon>
        <taxon>Ochrophyta</taxon>
        <taxon>PX clade</taxon>
        <taxon>Xanthophyceae</taxon>
        <taxon>Tribonematales</taxon>
        <taxon>Tribonemataceae</taxon>
        <taxon>Tribonema</taxon>
    </lineage>
</organism>
<dbReference type="Proteomes" id="UP000664859">
    <property type="component" value="Unassembled WGS sequence"/>
</dbReference>
<gene>
    <name evidence="5" type="ORF">JKP88DRAFT_82818</name>
</gene>
<dbReference type="Pfam" id="PF13499">
    <property type="entry name" value="EF-hand_7"/>
    <property type="match status" value="1"/>
</dbReference>
<comment type="caution">
    <text evidence="5">The sequence shown here is derived from an EMBL/GenBank/DDBJ whole genome shotgun (WGS) entry which is preliminary data.</text>
</comment>
<keyword evidence="1" id="KW-0479">Metal-binding</keyword>
<protein>
    <recommendedName>
        <fullName evidence="4">EF-hand domain-containing protein</fullName>
    </recommendedName>
</protein>
<reference evidence="5" key="1">
    <citation type="submission" date="2021-02" db="EMBL/GenBank/DDBJ databases">
        <title>First Annotated Genome of the Yellow-green Alga Tribonema minus.</title>
        <authorList>
            <person name="Mahan K.M."/>
        </authorList>
    </citation>
    <scope>NUCLEOTIDE SEQUENCE</scope>
    <source>
        <strain evidence="5">UTEX B ZZ1240</strain>
    </source>
</reference>